<dbReference type="EMBL" id="JANPWB010000006">
    <property type="protein sequence ID" value="KAJ1179712.1"/>
    <property type="molecule type" value="Genomic_DNA"/>
</dbReference>
<sequence length="98" mass="11053">QRSLKVDAVAPRDVQGRVLYTCKRLRAAKSFHLDFLCAKRQQVKHSCSRTPLRRDSGGRRVSRCKGAYLTLHPAKLSGELNLLLGQFTTCDPGRCRAR</sequence>
<gene>
    <name evidence="1" type="ORF">NDU88_004946</name>
</gene>
<proteinExistence type="predicted"/>
<comment type="caution">
    <text evidence="1">The sequence shown here is derived from an EMBL/GenBank/DDBJ whole genome shotgun (WGS) entry which is preliminary data.</text>
</comment>
<evidence type="ECO:0000313" key="2">
    <source>
        <dbReference type="Proteomes" id="UP001066276"/>
    </source>
</evidence>
<reference evidence="1" key="1">
    <citation type="journal article" date="2022" name="bioRxiv">
        <title>Sequencing and chromosome-scale assembly of the giantPleurodeles waltlgenome.</title>
        <authorList>
            <person name="Brown T."/>
            <person name="Elewa A."/>
            <person name="Iarovenko S."/>
            <person name="Subramanian E."/>
            <person name="Araus A.J."/>
            <person name="Petzold A."/>
            <person name="Susuki M."/>
            <person name="Suzuki K.-i.T."/>
            <person name="Hayashi T."/>
            <person name="Toyoda A."/>
            <person name="Oliveira C."/>
            <person name="Osipova E."/>
            <person name="Leigh N.D."/>
            <person name="Simon A."/>
            <person name="Yun M.H."/>
        </authorList>
    </citation>
    <scope>NUCLEOTIDE SEQUENCE</scope>
    <source>
        <strain evidence="1">20211129_DDA</strain>
        <tissue evidence="1">Liver</tissue>
    </source>
</reference>
<dbReference type="AlphaFoldDB" id="A0AAV7TSW1"/>
<feature type="non-terminal residue" evidence="1">
    <location>
        <position position="98"/>
    </location>
</feature>
<dbReference type="Proteomes" id="UP001066276">
    <property type="component" value="Chromosome 3_2"/>
</dbReference>
<accession>A0AAV7TSW1</accession>
<keyword evidence="2" id="KW-1185">Reference proteome</keyword>
<evidence type="ECO:0000313" key="1">
    <source>
        <dbReference type="EMBL" id="KAJ1179712.1"/>
    </source>
</evidence>
<organism evidence="1 2">
    <name type="scientific">Pleurodeles waltl</name>
    <name type="common">Iberian ribbed newt</name>
    <dbReference type="NCBI Taxonomy" id="8319"/>
    <lineage>
        <taxon>Eukaryota</taxon>
        <taxon>Metazoa</taxon>
        <taxon>Chordata</taxon>
        <taxon>Craniata</taxon>
        <taxon>Vertebrata</taxon>
        <taxon>Euteleostomi</taxon>
        <taxon>Amphibia</taxon>
        <taxon>Batrachia</taxon>
        <taxon>Caudata</taxon>
        <taxon>Salamandroidea</taxon>
        <taxon>Salamandridae</taxon>
        <taxon>Pleurodelinae</taxon>
        <taxon>Pleurodeles</taxon>
    </lineage>
</organism>
<name>A0AAV7TSW1_PLEWA</name>
<feature type="non-terminal residue" evidence="1">
    <location>
        <position position="1"/>
    </location>
</feature>
<protein>
    <submittedName>
        <fullName evidence="1">Uncharacterized protein</fullName>
    </submittedName>
</protein>